<evidence type="ECO:0000256" key="3">
    <source>
        <dbReference type="ARBA" id="ARBA00023274"/>
    </source>
</evidence>
<evidence type="ECO:0000313" key="5">
    <source>
        <dbReference type="EMBL" id="SGZ46353.1"/>
    </source>
</evidence>
<dbReference type="PANTHER" id="PTHR12059">
    <property type="entry name" value="RIBOSOMAL PROTEIN L23-RELATED"/>
    <property type="match status" value="1"/>
</dbReference>
<dbReference type="AlphaFoldDB" id="A0A1L0B8D9"/>
<keyword evidence="3" id="KW-0687">Ribonucleoprotein</keyword>
<proteinExistence type="inferred from homology"/>
<dbReference type="Pfam" id="PF00276">
    <property type="entry name" value="Ribosomal_L23"/>
    <property type="match status" value="1"/>
</dbReference>
<dbReference type="GO" id="GO:0005762">
    <property type="term" value="C:mitochondrial large ribosomal subunit"/>
    <property type="evidence" value="ECO:0007669"/>
    <property type="project" value="TreeGrafter"/>
</dbReference>
<dbReference type="SUPFAM" id="SSF54189">
    <property type="entry name" value="Ribosomal proteins S24e, L23 and L15e"/>
    <property type="match status" value="1"/>
</dbReference>
<gene>
    <name evidence="5" type="ORF">SAMEA4029010_CIC11G00000005238</name>
</gene>
<dbReference type="FunFam" id="3.30.70.330:FF:000614">
    <property type="entry name" value="Mrp20p"/>
    <property type="match status" value="1"/>
</dbReference>
<accession>A0A1L0B8D9</accession>
<name>A0A1L0B8D9_9ASCO</name>
<protein>
    <recommendedName>
        <fullName evidence="4">Large ribosomal subunit protein uL23m</fullName>
    </recommendedName>
</protein>
<dbReference type="Gene3D" id="3.30.70.330">
    <property type="match status" value="1"/>
</dbReference>
<dbReference type="STRING" id="45354.A0A1L0B8D9"/>
<dbReference type="EMBL" id="LT635756">
    <property type="protein sequence ID" value="SGZ46353.1"/>
    <property type="molecule type" value="Genomic_DNA"/>
</dbReference>
<reference evidence="5 6" key="1">
    <citation type="submission" date="2016-10" db="EMBL/GenBank/DDBJ databases">
        <authorList>
            <person name="de Groot N.N."/>
        </authorList>
    </citation>
    <scope>NUCLEOTIDE SEQUENCE [LARGE SCALE GENOMIC DNA]</scope>
    <source>
        <strain evidence="5 6">CBS 141442</strain>
    </source>
</reference>
<evidence type="ECO:0000313" key="6">
    <source>
        <dbReference type="Proteomes" id="UP000182334"/>
    </source>
</evidence>
<evidence type="ECO:0000256" key="2">
    <source>
        <dbReference type="ARBA" id="ARBA00022980"/>
    </source>
</evidence>
<dbReference type="InterPro" id="IPR013025">
    <property type="entry name" value="Ribosomal_uL23-like"/>
</dbReference>
<evidence type="ECO:0000256" key="4">
    <source>
        <dbReference type="ARBA" id="ARBA00039977"/>
    </source>
</evidence>
<evidence type="ECO:0000256" key="1">
    <source>
        <dbReference type="ARBA" id="ARBA00006700"/>
    </source>
</evidence>
<comment type="similarity">
    <text evidence="1">Belongs to the universal ribosomal protein uL23 family.</text>
</comment>
<keyword evidence="2" id="KW-0689">Ribosomal protein</keyword>
<keyword evidence="6" id="KW-1185">Reference proteome</keyword>
<dbReference type="PANTHER" id="PTHR12059:SF5">
    <property type="entry name" value="LARGE RIBOSOMAL SUBUNIT PROTEIN UL23M"/>
    <property type="match status" value="1"/>
</dbReference>
<dbReference type="InterPro" id="IPR012678">
    <property type="entry name" value="Ribosomal_uL23/eL15/eS24_sf"/>
</dbReference>
<dbReference type="Proteomes" id="UP000182334">
    <property type="component" value="Chromosome I"/>
</dbReference>
<dbReference type="OrthoDB" id="275582at2759"/>
<sequence length="306" mass="35417">MLAMNSLGVQALGYLALSPNAWARSSVAGLAVASRFVHYKANHKNYPKVNIDDVQLEKPRYGFRKERKPLLSLEVTDTMFPAAEIRRKYIEHGKPVPIKFKTKSDEISRRNYEKFQDELAQGLPHFKVGDKKVYFPKARVCLLRPNAKHTPYQAKFLVPRNFNKMDLRDYLWHVYGLRALNVTVQLLHASFTRGMDDHARFRGPQYKKMTIDMAEPFVWPELPQHVVDNARKFRRDQTSAMQMVTAQGSDKHKPNESFDGIYKKPVLADIFVSSKNKKSHGERLERLRAQEEAIGDRKLVSSYLEL</sequence>
<dbReference type="GO" id="GO:0003735">
    <property type="term" value="F:structural constituent of ribosome"/>
    <property type="evidence" value="ECO:0007669"/>
    <property type="project" value="InterPro"/>
</dbReference>
<dbReference type="InterPro" id="IPR012677">
    <property type="entry name" value="Nucleotide-bd_a/b_plait_sf"/>
</dbReference>
<organism evidence="5 6">
    <name type="scientific">Sungouiella intermedia</name>
    <dbReference type="NCBI Taxonomy" id="45354"/>
    <lineage>
        <taxon>Eukaryota</taxon>
        <taxon>Fungi</taxon>
        <taxon>Dikarya</taxon>
        <taxon>Ascomycota</taxon>
        <taxon>Saccharomycotina</taxon>
        <taxon>Pichiomycetes</taxon>
        <taxon>Metschnikowiaceae</taxon>
        <taxon>Sungouiella</taxon>
    </lineage>
</organism>
<dbReference type="GO" id="GO:0032543">
    <property type="term" value="P:mitochondrial translation"/>
    <property type="evidence" value="ECO:0007669"/>
    <property type="project" value="TreeGrafter"/>
</dbReference>